<reference evidence="8" key="1">
    <citation type="submission" date="2025-08" db="UniProtKB">
        <authorList>
            <consortium name="RefSeq"/>
        </authorList>
    </citation>
    <scope>IDENTIFICATION</scope>
    <source>
        <tissue evidence="8">Leaves</tissue>
    </source>
</reference>
<proteinExistence type="predicted"/>
<gene>
    <name evidence="8" type="primary">LOC109018572</name>
</gene>
<dbReference type="RefSeq" id="XP_035543805.1">
    <property type="nucleotide sequence ID" value="XM_035687912.1"/>
</dbReference>
<dbReference type="GeneID" id="109018572"/>
<dbReference type="FunCoup" id="A0A6P9E6M8">
    <property type="interactions" value="47"/>
</dbReference>
<dbReference type="Pfam" id="PF03936">
    <property type="entry name" value="Terpene_synth_C"/>
    <property type="match status" value="1"/>
</dbReference>
<dbReference type="PANTHER" id="PTHR31225">
    <property type="entry name" value="OS04G0344100 PROTEIN-RELATED"/>
    <property type="match status" value="1"/>
</dbReference>
<dbReference type="GO" id="GO:0046246">
    <property type="term" value="P:terpene biosynthetic process"/>
    <property type="evidence" value="ECO:0000318"/>
    <property type="project" value="GO_Central"/>
</dbReference>
<evidence type="ECO:0000313" key="8">
    <source>
        <dbReference type="RefSeq" id="XP_035543805.1"/>
    </source>
</evidence>
<keyword evidence="4" id="KW-0456">Lyase</keyword>
<dbReference type="InterPro" id="IPR001906">
    <property type="entry name" value="Terpene_synth_N"/>
</dbReference>
<protein>
    <submittedName>
        <fullName evidence="8">(-)-germacrene D synthase-like isoform X1</fullName>
    </submittedName>
</protein>
<evidence type="ECO:0000256" key="4">
    <source>
        <dbReference type="ARBA" id="ARBA00023239"/>
    </source>
</evidence>
<feature type="domain" description="Terpene synthase N-terminal" evidence="5">
    <location>
        <begin position="42"/>
        <end position="220"/>
    </location>
</feature>
<dbReference type="OrthoDB" id="1877784at2759"/>
<keyword evidence="7" id="KW-1185">Reference proteome</keyword>
<evidence type="ECO:0000256" key="2">
    <source>
        <dbReference type="ARBA" id="ARBA00022723"/>
    </source>
</evidence>
<dbReference type="Gene3D" id="1.50.10.130">
    <property type="entry name" value="Terpene synthase, N-terminal domain"/>
    <property type="match status" value="1"/>
</dbReference>
<dbReference type="InterPro" id="IPR005630">
    <property type="entry name" value="Terpene_synthase_metal-bd"/>
</dbReference>
<dbReference type="SUPFAM" id="SSF48576">
    <property type="entry name" value="Terpenoid synthases"/>
    <property type="match status" value="1"/>
</dbReference>
<dbReference type="GO" id="GO:0000287">
    <property type="term" value="F:magnesium ion binding"/>
    <property type="evidence" value="ECO:0007669"/>
    <property type="project" value="InterPro"/>
</dbReference>
<dbReference type="Pfam" id="PF01397">
    <property type="entry name" value="Terpene_synth"/>
    <property type="match status" value="1"/>
</dbReference>
<sequence length="601" mass="69728">MYGAMQLTSKMSVQVSAVAAPTAQNHVMPEINRRSANFQPSIWGDHFLSYASEFLETSDVKIMRQQIEELKENVRTMLTATVEKPSQKLNLVDAIQRLGVSYHFDNEIQAIQQQLQKTHESDDPEYKHDLYTVALLFRLLRQDGYYVSCDMFNKFKDSKGNFKGSLCNDVKGILSLYEATHLRVKGEDILDEALVFTTTHLESVASQLSRPLAAQVTHALKQPIRKGLQRLEARHYFSVYQEDASHDKVLLKFAKLDFNLLQKVHQKELSEIASWWKDLDFPRKLPFIRDRVVECYFWILGVYFEPQYGFARRMLTKVISMTSVFDDIYDVYGTIEELDLFTEAIERLRLKTHPDHICICSLFFFLINWTNYRSYRWDMSAADKLPEYMKMSYQALLDVYTEMEQNLGEEKSFRVQYAIEAMKKQVRAYHQEAKWFHQKYIPTMDEYMPVALTSSNYAMLATTSLVGMGELVTKDCFEWLFSNPKMVTASEVVGRLMDDIVSHTFEQKRGHVASAVECYMTQHGVTEEEAVHKLRKQVTDAWKDINKECLYPTEVPMPILIRVLNLARVSDVVYKDEDGYTHAGIVLKDFIASLMVDPVPL</sequence>
<dbReference type="AlphaFoldDB" id="A0A6P9E6M8"/>
<dbReference type="InterPro" id="IPR036965">
    <property type="entry name" value="Terpene_synth_N_sf"/>
</dbReference>
<dbReference type="InterPro" id="IPR050148">
    <property type="entry name" value="Terpene_synthase-like"/>
</dbReference>
<evidence type="ECO:0000256" key="1">
    <source>
        <dbReference type="ARBA" id="ARBA00001946"/>
    </source>
</evidence>
<feature type="domain" description="Terpene synthase metal-binding" evidence="6">
    <location>
        <begin position="277"/>
        <end position="544"/>
    </location>
</feature>
<keyword evidence="2" id="KW-0479">Metal-binding</keyword>
<name>A0A6P9E6M8_JUGRE</name>
<dbReference type="PANTHER" id="PTHR31225:SF221">
    <property type="entry name" value="(-)-GERMACRENE D SYNTHASE"/>
    <property type="match status" value="1"/>
</dbReference>
<evidence type="ECO:0000259" key="5">
    <source>
        <dbReference type="Pfam" id="PF01397"/>
    </source>
</evidence>
<dbReference type="Gene3D" id="1.10.600.10">
    <property type="entry name" value="Farnesyl Diphosphate Synthase"/>
    <property type="match status" value="1"/>
</dbReference>
<dbReference type="InterPro" id="IPR044814">
    <property type="entry name" value="Terpene_cyclase_plant_C1"/>
</dbReference>
<dbReference type="SUPFAM" id="SSF48239">
    <property type="entry name" value="Terpenoid cyclases/Protein prenyltransferases"/>
    <property type="match status" value="1"/>
</dbReference>
<evidence type="ECO:0000313" key="7">
    <source>
        <dbReference type="Proteomes" id="UP000235220"/>
    </source>
</evidence>
<organism evidence="7 8">
    <name type="scientific">Juglans regia</name>
    <name type="common">English walnut</name>
    <dbReference type="NCBI Taxonomy" id="51240"/>
    <lineage>
        <taxon>Eukaryota</taxon>
        <taxon>Viridiplantae</taxon>
        <taxon>Streptophyta</taxon>
        <taxon>Embryophyta</taxon>
        <taxon>Tracheophyta</taxon>
        <taxon>Spermatophyta</taxon>
        <taxon>Magnoliopsida</taxon>
        <taxon>eudicotyledons</taxon>
        <taxon>Gunneridae</taxon>
        <taxon>Pentapetalae</taxon>
        <taxon>rosids</taxon>
        <taxon>fabids</taxon>
        <taxon>Fagales</taxon>
        <taxon>Juglandaceae</taxon>
        <taxon>Juglans</taxon>
    </lineage>
</organism>
<dbReference type="CDD" id="cd00684">
    <property type="entry name" value="Terpene_cyclase_plant_C1"/>
    <property type="match status" value="1"/>
</dbReference>
<evidence type="ECO:0000256" key="3">
    <source>
        <dbReference type="ARBA" id="ARBA00022842"/>
    </source>
</evidence>
<dbReference type="GO" id="GO:0016102">
    <property type="term" value="P:diterpenoid biosynthetic process"/>
    <property type="evidence" value="ECO:0007669"/>
    <property type="project" value="InterPro"/>
</dbReference>
<comment type="cofactor">
    <cofactor evidence="1">
        <name>Mg(2+)</name>
        <dbReference type="ChEBI" id="CHEBI:18420"/>
    </cofactor>
</comment>
<keyword evidence="3" id="KW-0460">Magnesium</keyword>
<dbReference type="FunFam" id="1.50.10.130:FF:000001">
    <property type="entry name" value="Isoprene synthase, chloroplastic"/>
    <property type="match status" value="1"/>
</dbReference>
<dbReference type="InterPro" id="IPR008949">
    <property type="entry name" value="Isoprenoid_synthase_dom_sf"/>
</dbReference>
<dbReference type="Proteomes" id="UP000235220">
    <property type="component" value="Chromosome 2"/>
</dbReference>
<accession>A0A6P9E6M8</accession>
<evidence type="ECO:0000259" key="6">
    <source>
        <dbReference type="Pfam" id="PF03936"/>
    </source>
</evidence>
<dbReference type="InterPro" id="IPR008930">
    <property type="entry name" value="Terpenoid_cyclase/PrenylTrfase"/>
</dbReference>
<dbReference type="InParanoid" id="A0A6P9E6M8"/>
<dbReference type="GO" id="GO:0010333">
    <property type="term" value="F:terpene synthase activity"/>
    <property type="evidence" value="ECO:0000318"/>
    <property type="project" value="GO_Central"/>
</dbReference>